<protein>
    <submittedName>
        <fullName evidence="1">Uncharacterized protein</fullName>
    </submittedName>
</protein>
<dbReference type="AlphaFoldDB" id="A0A292PY79"/>
<gene>
    <name evidence="1" type="ORF">GSTUAT00003376001</name>
</gene>
<reference evidence="1" key="1">
    <citation type="submission" date="2015-10" db="EMBL/GenBank/DDBJ databases">
        <authorList>
            <person name="Regsiter A."/>
            <person name="william w."/>
        </authorList>
    </citation>
    <scope>NUCLEOTIDE SEQUENCE</scope>
    <source>
        <strain evidence="1">Montdore</strain>
    </source>
</reference>
<organism evidence="1 2">
    <name type="scientific">Tuber aestivum</name>
    <name type="common">summer truffle</name>
    <dbReference type="NCBI Taxonomy" id="59557"/>
    <lineage>
        <taxon>Eukaryota</taxon>
        <taxon>Fungi</taxon>
        <taxon>Dikarya</taxon>
        <taxon>Ascomycota</taxon>
        <taxon>Pezizomycotina</taxon>
        <taxon>Pezizomycetes</taxon>
        <taxon>Pezizales</taxon>
        <taxon>Tuberaceae</taxon>
        <taxon>Tuber</taxon>
    </lineage>
</organism>
<keyword evidence="2" id="KW-1185">Reference proteome</keyword>
<name>A0A292PY79_9PEZI</name>
<evidence type="ECO:0000313" key="2">
    <source>
        <dbReference type="Proteomes" id="UP001412239"/>
    </source>
</evidence>
<accession>A0A292PY79</accession>
<evidence type="ECO:0000313" key="1">
    <source>
        <dbReference type="EMBL" id="CUS12542.1"/>
    </source>
</evidence>
<proteinExistence type="predicted"/>
<dbReference type="EMBL" id="LN890989">
    <property type="protein sequence ID" value="CUS12542.1"/>
    <property type="molecule type" value="Genomic_DNA"/>
</dbReference>
<sequence length="119" mass="13413">MDEGAWAGRWPVRTLEEALPSMDRWAGAYYRTWLVSSKKRRRSCATSTRSYTTDTSTVLAQVFTVLPPTTLLESVLVRYSTCTNPSCRGLVFGFGHFVRETFQTFLGHGGGEMSSEWFA</sequence>
<dbReference type="Proteomes" id="UP001412239">
    <property type="component" value="Unassembled WGS sequence"/>
</dbReference>